<evidence type="ECO:0000256" key="1">
    <source>
        <dbReference type="ARBA" id="ARBA00004304"/>
    </source>
</evidence>
<dbReference type="FunCoup" id="A0A6J0BZB1">
    <property type="interactions" value="153"/>
</dbReference>
<sequence>MLRCSFVVCRNSGTAHTSRAHVNLQDGHCAISRLFRTEKDLSKMSGESNVDESKLTGLSKYFNSQTNTGRANVAKATYATVALIAAYFYLKPKSKK</sequence>
<dbReference type="OrthoDB" id="9435504at2759"/>
<dbReference type="RefSeq" id="XP_015519564.2">
    <property type="nucleotide sequence ID" value="XM_015664078.2"/>
</dbReference>
<evidence type="ECO:0000256" key="6">
    <source>
        <dbReference type="SAM" id="Phobius"/>
    </source>
</evidence>
<reference evidence="8" key="1">
    <citation type="submission" date="2025-08" db="UniProtKB">
        <authorList>
            <consortium name="RefSeq"/>
        </authorList>
    </citation>
    <scope>IDENTIFICATION</scope>
    <source>
        <tissue evidence="8">Thorax and Abdomen</tissue>
    </source>
</reference>
<evidence type="ECO:0000313" key="8">
    <source>
        <dbReference type="RefSeq" id="XP_015519564.2"/>
    </source>
</evidence>
<dbReference type="Proteomes" id="UP000829291">
    <property type="component" value="Chromosome 3"/>
</dbReference>
<dbReference type="PANTHER" id="PTHR34038">
    <property type="entry name" value="ATP SYNTHASE MEMBRANE SUBUNIT DAPIT, MITOCHONDRIAL"/>
    <property type="match status" value="1"/>
</dbReference>
<name>A0A6J0BZB1_NEOLC</name>
<protein>
    <submittedName>
        <fullName evidence="8">ATP synthase membrane subunit K, mitochondrial-like</fullName>
    </submittedName>
</protein>
<evidence type="ECO:0000256" key="4">
    <source>
        <dbReference type="ARBA" id="ARBA00023128"/>
    </source>
</evidence>
<keyword evidence="4" id="KW-0496">Mitochondrion</keyword>
<keyword evidence="5 6" id="KW-0472">Membrane</keyword>
<accession>A0A6J0BZB1</accession>
<evidence type="ECO:0000256" key="3">
    <source>
        <dbReference type="ARBA" id="ARBA00022989"/>
    </source>
</evidence>
<proteinExistence type="predicted"/>
<evidence type="ECO:0000256" key="2">
    <source>
        <dbReference type="ARBA" id="ARBA00022692"/>
    </source>
</evidence>
<dbReference type="InParanoid" id="A0A6J0BZB1"/>
<keyword evidence="2 6" id="KW-0812">Transmembrane</keyword>
<feature type="transmembrane region" description="Helical" evidence="6">
    <location>
        <begin position="73"/>
        <end position="90"/>
    </location>
</feature>
<dbReference type="Pfam" id="PF14960">
    <property type="entry name" value="ATP_synth_reg"/>
    <property type="match status" value="1"/>
</dbReference>
<dbReference type="KEGG" id="nlo:107224134"/>
<comment type="subcellular location">
    <subcellularLocation>
        <location evidence="1">Mitochondrion membrane</location>
        <topology evidence="1">Single-pass membrane protein</topology>
    </subcellularLocation>
</comment>
<dbReference type="InterPro" id="IPR009125">
    <property type="entry name" value="ATPMK"/>
</dbReference>
<evidence type="ECO:0000313" key="7">
    <source>
        <dbReference type="Proteomes" id="UP000829291"/>
    </source>
</evidence>
<dbReference type="GO" id="GO:0031966">
    <property type="term" value="C:mitochondrial membrane"/>
    <property type="evidence" value="ECO:0007669"/>
    <property type="project" value="UniProtKB-SubCell"/>
</dbReference>
<keyword evidence="7" id="KW-1185">Reference proteome</keyword>
<keyword evidence="3 6" id="KW-1133">Transmembrane helix</keyword>
<gene>
    <name evidence="8" type="primary">LOC107224134</name>
</gene>
<evidence type="ECO:0000256" key="5">
    <source>
        <dbReference type="ARBA" id="ARBA00023136"/>
    </source>
</evidence>
<dbReference type="PANTHER" id="PTHR34038:SF1">
    <property type="entry name" value="ATP SYNTHASE MEMBRANE SUBUNIT K, MITOCHONDRIAL"/>
    <property type="match status" value="1"/>
</dbReference>
<dbReference type="GeneID" id="107224134"/>
<dbReference type="PRINTS" id="PR01821">
    <property type="entry name" value="DAPIT"/>
</dbReference>
<dbReference type="AlphaFoldDB" id="A0A6J0BZB1"/>
<organism evidence="8">
    <name type="scientific">Neodiprion lecontei</name>
    <name type="common">Redheaded pine sawfly</name>
    <dbReference type="NCBI Taxonomy" id="441921"/>
    <lineage>
        <taxon>Eukaryota</taxon>
        <taxon>Metazoa</taxon>
        <taxon>Ecdysozoa</taxon>
        <taxon>Arthropoda</taxon>
        <taxon>Hexapoda</taxon>
        <taxon>Insecta</taxon>
        <taxon>Pterygota</taxon>
        <taxon>Neoptera</taxon>
        <taxon>Endopterygota</taxon>
        <taxon>Hymenoptera</taxon>
        <taxon>Tenthredinoidea</taxon>
        <taxon>Diprionidae</taxon>
        <taxon>Diprioninae</taxon>
        <taxon>Neodiprion</taxon>
    </lineage>
</organism>